<gene>
    <name evidence="1" type="ORF">PAPOLLO_LOCUS12766</name>
</gene>
<name>A0A8S3X0R9_PARAO</name>
<organism evidence="1 2">
    <name type="scientific">Parnassius apollo</name>
    <name type="common">Apollo butterfly</name>
    <name type="synonym">Papilio apollo</name>
    <dbReference type="NCBI Taxonomy" id="110799"/>
    <lineage>
        <taxon>Eukaryota</taxon>
        <taxon>Metazoa</taxon>
        <taxon>Ecdysozoa</taxon>
        <taxon>Arthropoda</taxon>
        <taxon>Hexapoda</taxon>
        <taxon>Insecta</taxon>
        <taxon>Pterygota</taxon>
        <taxon>Neoptera</taxon>
        <taxon>Endopterygota</taxon>
        <taxon>Lepidoptera</taxon>
        <taxon>Glossata</taxon>
        <taxon>Ditrysia</taxon>
        <taxon>Papilionoidea</taxon>
        <taxon>Papilionidae</taxon>
        <taxon>Parnassiinae</taxon>
        <taxon>Parnassini</taxon>
        <taxon>Parnassius</taxon>
        <taxon>Parnassius</taxon>
    </lineage>
</organism>
<dbReference type="EMBL" id="CAJQZP010000898">
    <property type="protein sequence ID" value="CAG4995137.1"/>
    <property type="molecule type" value="Genomic_DNA"/>
</dbReference>
<dbReference type="Proteomes" id="UP000691718">
    <property type="component" value="Unassembled WGS sequence"/>
</dbReference>
<proteinExistence type="predicted"/>
<evidence type="ECO:0000313" key="1">
    <source>
        <dbReference type="EMBL" id="CAG4995137.1"/>
    </source>
</evidence>
<evidence type="ECO:0000313" key="2">
    <source>
        <dbReference type="Proteomes" id="UP000691718"/>
    </source>
</evidence>
<accession>A0A8S3X0R9</accession>
<comment type="caution">
    <text evidence="1">The sequence shown here is derived from an EMBL/GenBank/DDBJ whole genome shotgun (WGS) entry which is preliminary data.</text>
</comment>
<reference evidence="1" key="1">
    <citation type="submission" date="2021-04" db="EMBL/GenBank/DDBJ databases">
        <authorList>
            <person name="Tunstrom K."/>
        </authorList>
    </citation>
    <scope>NUCLEOTIDE SEQUENCE</scope>
</reference>
<dbReference type="OrthoDB" id="6617263at2759"/>
<keyword evidence="2" id="KW-1185">Reference proteome</keyword>
<dbReference type="AlphaFoldDB" id="A0A8S3X0R9"/>
<sequence length="1189" mass="141679">MLDLRGNNLPKRQRELNYKVKEAIEKKVAFDIIKDKNEETDVDKLFKIDLASNYRNIDYIIEILKSGDSLCISRALKCVWLYEDVNSNIINTDYLNDNIFPYMSLKMKKKMLTAVSIHMKNEERMISFYNYCIKEKLTNIASKFLLLTSESFKLDAIKNGVNFNTIINEETEYVKHFFGNSFTLLEAYLQTLNKWNIGPFLLKVRYFYSVSDVKYLDLLESYVKVETKMKPEALGLRISKSIMKKHKDRVLNKPLLYLYILNQKLLIKYSSVQDAKLFAIALLPSSASVFWFENYRRTNKYILDIIPKNELYAFLKNIFTDAYPNEEFEMSVNFYNYGFYEMLTVEEKEQWALHHIENQQEILGHGEDYKWYKFVNFDKALEGIKRYIMVTTDMAKRGEIINILVESAKTQRDLEKLLKYFYERHVNENPSLKEQFLNTIIQNHNVFEFEEDCWNAFNKILYSMDIYSPSGYFYMTDFGLIVAIYSIVNQKPVPEQLKDVFYSRFNYLYTDKLTEEKRKMLYDYLLKLYIKKVEEFEDKNYDDDVKRSVRRYIYMVLCVMEIFEKSKKDCPELIMKYVKMDWQEFQNHRLFKKKVEIKDIQEYDLIQLLKKDAILLNAKFNDLKSTMNRSFTFRLNQLMRKLKIYFSKDIAKEFLSFFTNLLSDPKIGYLSIYTSVYCIVQLADEKFIVEFMCKYAPLEPKIDHQNIDRNLLYIREAICRFSCYSRPPVPLSNVLMYLKGDYVHYCLPMFNHYFAHLPRPLSLKFVEVVLNAPLSIQKHGLRLAFKSYSAGDLKKLVLSVWKKTKNVSLRLILYKCLFQKILNEEEVSQKELYKALKVLTSELRDDDHNDIFDLILSDQLPKSFRGDYLETAWTLVSKLREKGVNIERQAKVLRNIKTNITLMDRDFLMEYIVKPHIHEMLIEKKIRPSYKSREISERVKTKWELVAKFIVTIENEETSKTSIDLVTSIIKTCAEMWDEVHDERYTIRLFCTNFISSLRANSNAFFQNFKYVNCIFERVLFTILEVLPSQEIYLTIWDLWLVIITRKVCSKMECDENGLFKNIEYDKICDDYANEIGDLIVDLVNKEQFYRSFLPHIAQVVNNHISVFSCAIKECADMVRITICNNLTHFKLPEIYLLVLMLLPTDCPHAYFDTCKDTLQKIKEIDNNEIQSYLYQKFLREDFKRRKFV</sequence>
<protein>
    <submittedName>
        <fullName evidence="1">(apollo) hypothetical protein</fullName>
    </submittedName>
</protein>